<sequence>MDLQPPNPFPSNGENILSDPSHPSSMWSSAPQYLLPRQGPVLELQDDYIAYRRARWSRKVVATLVDRKDMPIFHLQAIIDGNWNLQDHVLVKSKHNKSYILELANAENQQFMLSNGPWAVQQSPLVLEEWQPEIFSNLIGDLIGGTVKLDPHNDLDDNLEFLRVKASLDKTKPLFMGAFLPTEFGEKL</sequence>
<organism evidence="3 4">
    <name type="scientific">Senna tora</name>
    <dbReference type="NCBI Taxonomy" id="362788"/>
    <lineage>
        <taxon>Eukaryota</taxon>
        <taxon>Viridiplantae</taxon>
        <taxon>Streptophyta</taxon>
        <taxon>Embryophyta</taxon>
        <taxon>Tracheophyta</taxon>
        <taxon>Spermatophyta</taxon>
        <taxon>Magnoliopsida</taxon>
        <taxon>eudicotyledons</taxon>
        <taxon>Gunneridae</taxon>
        <taxon>Pentapetalae</taxon>
        <taxon>rosids</taxon>
        <taxon>fabids</taxon>
        <taxon>Fabales</taxon>
        <taxon>Fabaceae</taxon>
        <taxon>Caesalpinioideae</taxon>
        <taxon>Cassia clade</taxon>
        <taxon>Senna</taxon>
    </lineage>
</organism>
<evidence type="ECO:0000313" key="3">
    <source>
        <dbReference type="EMBL" id="KAF7835873.1"/>
    </source>
</evidence>
<reference evidence="3" key="1">
    <citation type="submission" date="2020-09" db="EMBL/GenBank/DDBJ databases">
        <title>Genome-Enabled Discovery of Anthraquinone Biosynthesis in Senna tora.</title>
        <authorList>
            <person name="Kang S.-H."/>
            <person name="Pandey R.P."/>
            <person name="Lee C.-M."/>
            <person name="Sim J.-S."/>
            <person name="Jeong J.-T."/>
            <person name="Choi B.-S."/>
            <person name="Jung M."/>
            <person name="Ginzburg D."/>
            <person name="Zhao K."/>
            <person name="Won S.Y."/>
            <person name="Oh T.-J."/>
            <person name="Yu Y."/>
            <person name="Kim N.-H."/>
            <person name="Lee O.R."/>
            <person name="Lee T.-H."/>
            <person name="Bashyal P."/>
            <person name="Kim T.-S."/>
            <person name="Lee W.-H."/>
            <person name="Kawkins C."/>
            <person name="Kim C.-K."/>
            <person name="Kim J.S."/>
            <person name="Ahn B.O."/>
            <person name="Rhee S.Y."/>
            <person name="Sohng J.K."/>
        </authorList>
    </citation>
    <scope>NUCLEOTIDE SEQUENCE</scope>
    <source>
        <tissue evidence="3">Leaf</tissue>
    </source>
</reference>
<dbReference type="AlphaFoldDB" id="A0A834X1K4"/>
<dbReference type="Proteomes" id="UP000634136">
    <property type="component" value="Unassembled WGS sequence"/>
</dbReference>
<evidence type="ECO:0000259" key="2">
    <source>
        <dbReference type="Pfam" id="PF14111"/>
    </source>
</evidence>
<proteinExistence type="predicted"/>
<feature type="region of interest" description="Disordered" evidence="1">
    <location>
        <begin position="1"/>
        <end position="24"/>
    </location>
</feature>
<comment type="caution">
    <text evidence="3">The sequence shown here is derived from an EMBL/GenBank/DDBJ whole genome shotgun (WGS) entry which is preliminary data.</text>
</comment>
<keyword evidence="4" id="KW-1185">Reference proteome</keyword>
<feature type="domain" description="DUF4283" evidence="2">
    <location>
        <begin position="54"/>
        <end position="133"/>
    </location>
</feature>
<dbReference type="InterPro" id="IPR025558">
    <property type="entry name" value="DUF4283"/>
</dbReference>
<dbReference type="EMBL" id="JAAIUW010000004">
    <property type="protein sequence ID" value="KAF7835873.1"/>
    <property type="molecule type" value="Genomic_DNA"/>
</dbReference>
<dbReference type="Pfam" id="PF14111">
    <property type="entry name" value="DUF4283"/>
    <property type="match status" value="1"/>
</dbReference>
<gene>
    <name evidence="3" type="ORF">G2W53_010732</name>
</gene>
<dbReference type="OrthoDB" id="1418158at2759"/>
<evidence type="ECO:0000313" key="4">
    <source>
        <dbReference type="Proteomes" id="UP000634136"/>
    </source>
</evidence>
<accession>A0A834X1K4</accession>
<dbReference type="InterPro" id="IPR040256">
    <property type="entry name" value="At4g02000-like"/>
</dbReference>
<dbReference type="PANTHER" id="PTHR31286">
    <property type="entry name" value="GLYCINE-RICH CELL WALL STRUCTURAL PROTEIN 1.8-LIKE"/>
    <property type="match status" value="1"/>
</dbReference>
<name>A0A834X1K4_9FABA</name>
<protein>
    <recommendedName>
        <fullName evidence="2">DUF4283 domain-containing protein</fullName>
    </recommendedName>
</protein>
<evidence type="ECO:0000256" key="1">
    <source>
        <dbReference type="SAM" id="MobiDB-lite"/>
    </source>
</evidence>
<dbReference type="PANTHER" id="PTHR31286:SF99">
    <property type="entry name" value="DUF4283 DOMAIN-CONTAINING PROTEIN"/>
    <property type="match status" value="1"/>
</dbReference>